<reference evidence="1 2" key="1">
    <citation type="submission" date="2021-04" db="EMBL/GenBank/DDBJ databases">
        <title>Mariniflexile gromovii gen. nov., sp. nov., a gliding bacterium isolated from the sea urchin Strongylocentrotus intermedius.</title>
        <authorList>
            <person name="Ko S."/>
            <person name="Le V."/>
            <person name="Ahn C.-Y."/>
            <person name="Oh H.-M."/>
        </authorList>
    </citation>
    <scope>NUCLEOTIDE SEQUENCE [LARGE SCALE GENOMIC DNA]</scope>
    <source>
        <strain evidence="1 2">KCTC 12570</strain>
    </source>
</reference>
<dbReference type="RefSeq" id="WP_209655729.1">
    <property type="nucleotide sequence ID" value="NZ_JAGJCB010000014.1"/>
</dbReference>
<evidence type="ECO:0000313" key="2">
    <source>
        <dbReference type="Proteomes" id="UP000670776"/>
    </source>
</evidence>
<proteinExistence type="predicted"/>
<dbReference type="Proteomes" id="UP000670776">
    <property type="component" value="Unassembled WGS sequence"/>
</dbReference>
<protein>
    <submittedName>
        <fullName evidence="1">Uncharacterized protein</fullName>
    </submittedName>
</protein>
<accession>A0ABS4BW90</accession>
<sequence length="92" mass="10855">MGVLVRIETIVENVLEHHQEFSDEHQDYIDKVIATFEDKLKDYLTYNINGFHQINAKFEVNPITMKFKLVYCDSPFSFHINNALSSELKIYN</sequence>
<keyword evidence="2" id="KW-1185">Reference proteome</keyword>
<comment type="caution">
    <text evidence="1">The sequence shown here is derived from an EMBL/GenBank/DDBJ whole genome shotgun (WGS) entry which is preliminary data.</text>
</comment>
<evidence type="ECO:0000313" key="1">
    <source>
        <dbReference type="EMBL" id="MBP0904837.1"/>
    </source>
</evidence>
<name>A0ABS4BW90_9FLAO</name>
<dbReference type="EMBL" id="JAGJCB010000014">
    <property type="protein sequence ID" value="MBP0904837.1"/>
    <property type="molecule type" value="Genomic_DNA"/>
</dbReference>
<organism evidence="1 2">
    <name type="scientific">Mariniflexile gromovii</name>
    <dbReference type="NCBI Taxonomy" id="362523"/>
    <lineage>
        <taxon>Bacteria</taxon>
        <taxon>Pseudomonadati</taxon>
        <taxon>Bacteroidota</taxon>
        <taxon>Flavobacteriia</taxon>
        <taxon>Flavobacteriales</taxon>
        <taxon>Flavobacteriaceae</taxon>
        <taxon>Mariniflexile</taxon>
    </lineage>
</organism>
<gene>
    <name evidence="1" type="ORF">J8H85_13430</name>
</gene>